<keyword evidence="1" id="KW-1133">Transmembrane helix</keyword>
<dbReference type="InterPro" id="IPR029787">
    <property type="entry name" value="Nucleotide_cyclase"/>
</dbReference>
<evidence type="ECO:0000313" key="4">
    <source>
        <dbReference type="Proteomes" id="UP000076268"/>
    </source>
</evidence>
<feature type="transmembrane region" description="Helical" evidence="1">
    <location>
        <begin position="92"/>
        <end position="118"/>
    </location>
</feature>
<evidence type="ECO:0000313" key="3">
    <source>
        <dbReference type="EMBL" id="KYZ77857.1"/>
    </source>
</evidence>
<dbReference type="Pfam" id="PF00990">
    <property type="entry name" value="GGDEF"/>
    <property type="match status" value="1"/>
</dbReference>
<dbReference type="SUPFAM" id="SSF55073">
    <property type="entry name" value="Nucleotide cyclase"/>
    <property type="match status" value="1"/>
</dbReference>
<keyword evidence="1" id="KW-0812">Transmembrane</keyword>
<feature type="transmembrane region" description="Helical" evidence="1">
    <location>
        <begin position="12"/>
        <end position="33"/>
    </location>
</feature>
<dbReference type="SMART" id="SM00267">
    <property type="entry name" value="GGDEF"/>
    <property type="match status" value="1"/>
</dbReference>
<dbReference type="InterPro" id="IPR043128">
    <property type="entry name" value="Rev_trsase/Diguanyl_cyclase"/>
</dbReference>
<proteinExistence type="predicted"/>
<dbReference type="PANTHER" id="PTHR45138">
    <property type="entry name" value="REGULATORY COMPONENTS OF SENSORY TRANSDUCTION SYSTEM"/>
    <property type="match status" value="1"/>
</dbReference>
<dbReference type="PROSITE" id="PS50887">
    <property type="entry name" value="GGDEF"/>
    <property type="match status" value="1"/>
</dbReference>
<dbReference type="EMBL" id="LSGP01000006">
    <property type="protein sequence ID" value="KYZ77857.1"/>
    <property type="molecule type" value="Genomic_DNA"/>
</dbReference>
<dbReference type="AlphaFoldDB" id="A0A154BVC6"/>
<dbReference type="PANTHER" id="PTHR45138:SF9">
    <property type="entry name" value="DIGUANYLATE CYCLASE DGCM-RELATED"/>
    <property type="match status" value="1"/>
</dbReference>
<sequence>MLASDTYLRQDRIYFNLIMVFVLAVAAVALLYAPSIGSLTLFVLVAAMIFNMILTYNLGLQRGLIAAIVLTFIYGSYIIYEIMIHRIAEVNFAYIVWLFIYPLSSLLSGQLTLTVSTYKRELENKRSLEKLVTLDAATGFYNNQGFFRKLDEEFLRAKRYKTYFSILLIKISNFDELQIIYGEIDSVKILQAVATKITAQTRISDIKSLIEENMLSIVLTETNEEGAKVVIEKLHQALDTIATEIKGVKKVIRIKPSIGIASIRESDTDVLEIYDRAKGELKYDRG</sequence>
<dbReference type="InterPro" id="IPR050469">
    <property type="entry name" value="Diguanylate_Cyclase"/>
</dbReference>
<gene>
    <name evidence="3" type="ORF">AXX12_17515</name>
</gene>
<dbReference type="GO" id="GO:0052621">
    <property type="term" value="F:diguanylate cyclase activity"/>
    <property type="evidence" value="ECO:0007669"/>
    <property type="project" value="TreeGrafter"/>
</dbReference>
<reference evidence="3 4" key="1">
    <citation type="submission" date="2016-02" db="EMBL/GenBank/DDBJ databases">
        <title>Anaerosporomusa subterraneum gen. nov., sp. nov., a spore-forming obligate anaerobe isolated from saprolite.</title>
        <authorList>
            <person name="Choi J.K."/>
            <person name="Shah M."/>
            <person name="Yee N."/>
        </authorList>
    </citation>
    <scope>NUCLEOTIDE SEQUENCE [LARGE SCALE GENOMIC DNA]</scope>
    <source>
        <strain evidence="3 4">RU4</strain>
    </source>
</reference>
<evidence type="ECO:0000256" key="1">
    <source>
        <dbReference type="SAM" id="Phobius"/>
    </source>
</evidence>
<keyword evidence="1" id="KW-0472">Membrane</keyword>
<accession>A0A154BVC6</accession>
<protein>
    <recommendedName>
        <fullName evidence="2">GGDEF domain-containing protein</fullName>
    </recommendedName>
</protein>
<keyword evidence="4" id="KW-1185">Reference proteome</keyword>
<dbReference type="Gene3D" id="3.30.70.270">
    <property type="match status" value="1"/>
</dbReference>
<feature type="domain" description="GGDEF" evidence="2">
    <location>
        <begin position="162"/>
        <end position="286"/>
    </location>
</feature>
<dbReference type="InterPro" id="IPR000160">
    <property type="entry name" value="GGDEF_dom"/>
</dbReference>
<dbReference type="NCBIfam" id="TIGR00254">
    <property type="entry name" value="GGDEF"/>
    <property type="match status" value="1"/>
</dbReference>
<dbReference type="Proteomes" id="UP000076268">
    <property type="component" value="Unassembled WGS sequence"/>
</dbReference>
<dbReference type="OrthoDB" id="2356833at2"/>
<feature type="transmembrane region" description="Helical" evidence="1">
    <location>
        <begin position="63"/>
        <end position="80"/>
    </location>
</feature>
<dbReference type="STRING" id="1794912.AXX12_17515"/>
<organism evidence="3 4">
    <name type="scientific">Anaerosporomusa subterranea</name>
    <dbReference type="NCBI Taxonomy" id="1794912"/>
    <lineage>
        <taxon>Bacteria</taxon>
        <taxon>Bacillati</taxon>
        <taxon>Bacillota</taxon>
        <taxon>Negativicutes</taxon>
        <taxon>Acetonemataceae</taxon>
        <taxon>Anaerosporomusa</taxon>
    </lineage>
</organism>
<name>A0A154BVC6_ANASB</name>
<evidence type="ECO:0000259" key="2">
    <source>
        <dbReference type="PROSITE" id="PS50887"/>
    </source>
</evidence>
<dbReference type="RefSeq" id="WP_066237775.1">
    <property type="nucleotide sequence ID" value="NZ_LSGP01000006.1"/>
</dbReference>
<comment type="caution">
    <text evidence="3">The sequence shown here is derived from an EMBL/GenBank/DDBJ whole genome shotgun (WGS) entry which is preliminary data.</text>
</comment>
<feature type="transmembrane region" description="Helical" evidence="1">
    <location>
        <begin position="39"/>
        <end position="56"/>
    </location>
</feature>